<dbReference type="EMBL" id="CAJNOK010007466">
    <property type="protein sequence ID" value="CAF1035145.1"/>
    <property type="molecule type" value="Genomic_DNA"/>
</dbReference>
<evidence type="ECO:0000313" key="2">
    <source>
        <dbReference type="EMBL" id="CAF1035145.1"/>
    </source>
</evidence>
<evidence type="ECO:0000313" key="5">
    <source>
        <dbReference type="EMBL" id="CAF3901295.1"/>
    </source>
</evidence>
<reference evidence="3" key="1">
    <citation type="submission" date="2021-02" db="EMBL/GenBank/DDBJ databases">
        <authorList>
            <person name="Nowell W R."/>
        </authorList>
    </citation>
    <scope>NUCLEOTIDE SEQUENCE</scope>
</reference>
<dbReference type="Proteomes" id="UP000682733">
    <property type="component" value="Unassembled WGS sequence"/>
</dbReference>
<protein>
    <submittedName>
        <fullName evidence="3">Uncharacterized protein</fullName>
    </submittedName>
</protein>
<evidence type="ECO:0000313" key="3">
    <source>
        <dbReference type="EMBL" id="CAF1137564.1"/>
    </source>
</evidence>
<accession>A0A814RRN7</accession>
<dbReference type="Proteomes" id="UP000677228">
    <property type="component" value="Unassembled WGS sequence"/>
</dbReference>
<proteinExistence type="predicted"/>
<comment type="caution">
    <text evidence="3">The sequence shown here is derived from an EMBL/GenBank/DDBJ whole genome shotgun (WGS) entry which is preliminary data.</text>
</comment>
<dbReference type="OrthoDB" id="10033027at2759"/>
<dbReference type="AlphaFoldDB" id="A0A814RRN7"/>
<evidence type="ECO:0000313" key="4">
    <source>
        <dbReference type="EMBL" id="CAF3803455.1"/>
    </source>
</evidence>
<keyword evidence="6" id="KW-1185">Reference proteome</keyword>
<dbReference type="EMBL" id="CAJOBA010007477">
    <property type="protein sequence ID" value="CAF3803455.1"/>
    <property type="molecule type" value="Genomic_DNA"/>
</dbReference>
<feature type="region of interest" description="Disordered" evidence="1">
    <location>
        <begin position="79"/>
        <end position="99"/>
    </location>
</feature>
<dbReference type="EMBL" id="CAJNOQ010006508">
    <property type="protein sequence ID" value="CAF1137564.1"/>
    <property type="molecule type" value="Genomic_DNA"/>
</dbReference>
<evidence type="ECO:0000313" key="6">
    <source>
        <dbReference type="Proteomes" id="UP000663829"/>
    </source>
</evidence>
<sequence>MAKRVLQPTSTTVNLCTPQSLMDIETSVRNELERYLQLTIEHELFTFVKSVSLNSSVNDCSKLLTKPMCLLYLQTNETEENDENDASSERKREETISDANAAKTRMKLTIGLDQQITKIKTKYMMKLTKTISVHDSLRFILNKLKSDNNKKIEILKKLETLYQEYSTYQHSTDVLLKNSKKIHQINNNQLAVTKNECILNNNAVNSTVNENFDQYEHLITLMFHKLLKLPMIEVKQMHLKPTKHNPI</sequence>
<dbReference type="Proteomes" id="UP000663829">
    <property type="component" value="Unassembled WGS sequence"/>
</dbReference>
<gene>
    <name evidence="3" type="ORF">GPM918_LOCUS20518</name>
    <name evidence="2" type="ORF">OVA965_LOCUS16192</name>
    <name evidence="5" type="ORF">SRO942_LOCUS20514</name>
    <name evidence="4" type="ORF">TMI583_LOCUS16201</name>
</gene>
<dbReference type="Proteomes" id="UP000681722">
    <property type="component" value="Unassembled WGS sequence"/>
</dbReference>
<organism evidence="3 6">
    <name type="scientific">Didymodactylos carnosus</name>
    <dbReference type="NCBI Taxonomy" id="1234261"/>
    <lineage>
        <taxon>Eukaryota</taxon>
        <taxon>Metazoa</taxon>
        <taxon>Spiralia</taxon>
        <taxon>Gnathifera</taxon>
        <taxon>Rotifera</taxon>
        <taxon>Eurotatoria</taxon>
        <taxon>Bdelloidea</taxon>
        <taxon>Philodinida</taxon>
        <taxon>Philodinidae</taxon>
        <taxon>Didymodactylos</taxon>
    </lineage>
</organism>
<dbReference type="EMBL" id="CAJOBC010006507">
    <property type="protein sequence ID" value="CAF3901295.1"/>
    <property type="molecule type" value="Genomic_DNA"/>
</dbReference>
<evidence type="ECO:0000256" key="1">
    <source>
        <dbReference type="SAM" id="MobiDB-lite"/>
    </source>
</evidence>
<name>A0A814RRN7_9BILA</name>